<reference evidence="2" key="1">
    <citation type="journal article" date="2021" name="PeerJ">
        <title>Extensive microbial diversity within the chicken gut microbiome revealed by metagenomics and culture.</title>
        <authorList>
            <person name="Gilroy R."/>
            <person name="Ravi A."/>
            <person name="Getino M."/>
            <person name="Pursley I."/>
            <person name="Horton D.L."/>
            <person name="Alikhan N.F."/>
            <person name="Baker D."/>
            <person name="Gharbi K."/>
            <person name="Hall N."/>
            <person name="Watson M."/>
            <person name="Adriaenssens E.M."/>
            <person name="Foster-Nyarko E."/>
            <person name="Jarju S."/>
            <person name="Secka A."/>
            <person name="Antonio M."/>
            <person name="Oren A."/>
            <person name="Chaudhuri R.R."/>
            <person name="La Ragione R."/>
            <person name="Hildebrand F."/>
            <person name="Pallen M.J."/>
        </authorList>
    </citation>
    <scope>NUCLEOTIDE SEQUENCE</scope>
    <source>
        <strain evidence="2">4376</strain>
    </source>
</reference>
<dbReference type="InterPro" id="IPR001173">
    <property type="entry name" value="Glyco_trans_2-like"/>
</dbReference>
<accession>A0A9D1RY81</accession>
<evidence type="ECO:0000313" key="3">
    <source>
        <dbReference type="Proteomes" id="UP000824189"/>
    </source>
</evidence>
<feature type="domain" description="Glycosyltransferase 2-like" evidence="1">
    <location>
        <begin position="6"/>
        <end position="123"/>
    </location>
</feature>
<dbReference type="PANTHER" id="PTHR43179:SF7">
    <property type="entry name" value="RHAMNOSYLTRANSFERASE WBBL"/>
    <property type="match status" value="1"/>
</dbReference>
<dbReference type="SUPFAM" id="SSF53448">
    <property type="entry name" value="Nucleotide-diphospho-sugar transferases"/>
    <property type="match status" value="1"/>
</dbReference>
<dbReference type="EMBL" id="DXFZ01000037">
    <property type="protein sequence ID" value="HIW95468.1"/>
    <property type="molecule type" value="Genomic_DNA"/>
</dbReference>
<sequence length="288" mass="30975">MAPIAIITVTYSPGTYLREFLDSVPAASQQGARVLMVDNGSTDGAPEAAVGPGVELRYSGGNIGYGAAMNLGARQLRKAREAGEIDAEYFIIANPDVVFSPGAVDEMLAAARRHPRAGAVGPKIVEADGSIYPSARAVPELGSGIGHALLGAVWPKNPWTKRYLDDTDMESERAAGWLSGSCLLLRWDAFASIGGFDERYFMYMEDVDLGDRLGRIGWLNIFAPAATIRHAKGHAAGKHPEIVLKAHHDSAYLFQADRLPGWKNAPVRWLLKIGLKARGALAVRLATR</sequence>
<dbReference type="AlphaFoldDB" id="A0A9D1RY81"/>
<reference evidence="2" key="2">
    <citation type="submission" date="2021-04" db="EMBL/GenBank/DDBJ databases">
        <authorList>
            <person name="Gilroy R."/>
        </authorList>
    </citation>
    <scope>NUCLEOTIDE SEQUENCE</scope>
    <source>
        <strain evidence="2">4376</strain>
    </source>
</reference>
<protein>
    <submittedName>
        <fullName evidence="2">Glycosyltransferase family 2 protein</fullName>
    </submittedName>
</protein>
<dbReference type="Pfam" id="PF00535">
    <property type="entry name" value="Glycos_transf_2"/>
    <property type="match status" value="1"/>
</dbReference>
<name>A0A9D1RY81_9CORY</name>
<gene>
    <name evidence="2" type="ORF">H9867_03130</name>
</gene>
<proteinExistence type="predicted"/>
<organism evidence="2 3">
    <name type="scientific">Candidatus Corynebacterium gallistercoris</name>
    <dbReference type="NCBI Taxonomy" id="2838530"/>
    <lineage>
        <taxon>Bacteria</taxon>
        <taxon>Bacillati</taxon>
        <taxon>Actinomycetota</taxon>
        <taxon>Actinomycetes</taxon>
        <taxon>Mycobacteriales</taxon>
        <taxon>Corynebacteriaceae</taxon>
        <taxon>Corynebacterium</taxon>
    </lineage>
</organism>
<dbReference type="CDD" id="cd04186">
    <property type="entry name" value="GT_2_like_c"/>
    <property type="match status" value="1"/>
</dbReference>
<evidence type="ECO:0000313" key="2">
    <source>
        <dbReference type="EMBL" id="HIW95468.1"/>
    </source>
</evidence>
<comment type="caution">
    <text evidence="2">The sequence shown here is derived from an EMBL/GenBank/DDBJ whole genome shotgun (WGS) entry which is preliminary data.</text>
</comment>
<evidence type="ECO:0000259" key="1">
    <source>
        <dbReference type="Pfam" id="PF00535"/>
    </source>
</evidence>
<dbReference type="Gene3D" id="3.90.550.10">
    <property type="entry name" value="Spore Coat Polysaccharide Biosynthesis Protein SpsA, Chain A"/>
    <property type="match status" value="1"/>
</dbReference>
<dbReference type="PANTHER" id="PTHR43179">
    <property type="entry name" value="RHAMNOSYLTRANSFERASE WBBL"/>
    <property type="match status" value="1"/>
</dbReference>
<dbReference type="Proteomes" id="UP000824189">
    <property type="component" value="Unassembled WGS sequence"/>
</dbReference>
<dbReference type="InterPro" id="IPR029044">
    <property type="entry name" value="Nucleotide-diphossugar_trans"/>
</dbReference>